<comment type="caution">
    <text evidence="2">The sequence shown here is derived from an EMBL/GenBank/DDBJ whole genome shotgun (WGS) entry which is preliminary data.</text>
</comment>
<dbReference type="EMBL" id="AYYE01001136">
    <property type="protein sequence ID" value="ETK06743.1"/>
    <property type="molecule type" value="Genomic_DNA"/>
</dbReference>
<protein>
    <submittedName>
        <fullName evidence="2">Uncharacterized protein</fullName>
    </submittedName>
</protein>
<dbReference type="Pfam" id="PF19775">
    <property type="entry name" value="DUF6261"/>
    <property type="match status" value="1"/>
</dbReference>
<evidence type="ECO:0000256" key="1">
    <source>
        <dbReference type="SAM" id="MobiDB-lite"/>
    </source>
</evidence>
<accession>W2CI85</accession>
<evidence type="ECO:0000313" key="2">
    <source>
        <dbReference type="EMBL" id="ETK06743.1"/>
    </source>
</evidence>
<dbReference type="PATRIC" id="fig|1411022.3.peg.1216"/>
<dbReference type="AlphaFoldDB" id="W2CI85"/>
<feature type="compositionally biased region" description="Gly residues" evidence="1">
    <location>
        <begin position="303"/>
        <end position="317"/>
    </location>
</feature>
<proteinExistence type="predicted"/>
<reference evidence="2 3" key="1">
    <citation type="submission" date="2013-11" db="EMBL/GenBank/DDBJ databases">
        <title>Single cell genomics of uncultured Tannerella BU063 (oral taxon 286).</title>
        <authorList>
            <person name="Beall C.J."/>
            <person name="Campbell A.G."/>
            <person name="Griffen A.L."/>
            <person name="Podar M."/>
            <person name="Leys E.J."/>
        </authorList>
    </citation>
    <scope>NUCLEOTIDE SEQUENCE [LARGE SCALE GENOMIC DNA]</scope>
    <source>
        <strain evidence="2">Cell 1/3</strain>
    </source>
</reference>
<sequence>MEQVKLDIPRVLIFTKVSSTRLNNTLHVQYHRKQYELVMAVDKTKLKLPLGLPEAWNKGIDYETMIDQEATISDDTALLKVKDAERDEQLMNIFGIIRAQRHSHKTNIREAAIRLSNTLSPYENIRSLAYEMESGRLEGMKKDLTKRTAEVATLGLNDEFDNLFKLNEEFEKLHVGRRVENTDTKLPLASVIRPQTDAALEVVCQYIQAAYNSATSADDKALLERLADHMNATSNDFKTMQRNLVVPRKKDTPKEPKTPKDPKPKKPGKDDGKPDIKLPEEEPKKPDPKQPDPKKPDPKKPGEGGGTGGTGGSGGGPEIHLPEE</sequence>
<evidence type="ECO:0000313" key="3">
    <source>
        <dbReference type="Proteomes" id="UP000034982"/>
    </source>
</evidence>
<feature type="region of interest" description="Disordered" evidence="1">
    <location>
        <begin position="234"/>
        <end position="324"/>
    </location>
</feature>
<gene>
    <name evidence="2" type="ORF">T230_10550</name>
</gene>
<organism evidence="2 3">
    <name type="scientific">Tannerella sp. oral taxon BU063 isolate Cell 1/3</name>
    <dbReference type="NCBI Taxonomy" id="1411022"/>
    <lineage>
        <taxon>Bacteria</taxon>
        <taxon>Pseudomonadati</taxon>
        <taxon>Bacteroidota</taxon>
        <taxon>Bacteroidia</taxon>
        <taxon>Bacteroidales</taxon>
        <taxon>Tannerellaceae</taxon>
        <taxon>Tannerella</taxon>
    </lineage>
</organism>
<dbReference type="InterPro" id="IPR046228">
    <property type="entry name" value="DUF6261"/>
</dbReference>
<feature type="compositionally biased region" description="Basic and acidic residues" evidence="1">
    <location>
        <begin position="248"/>
        <end position="302"/>
    </location>
</feature>
<dbReference type="Proteomes" id="UP000034982">
    <property type="component" value="Unassembled WGS sequence"/>
</dbReference>
<name>W2CI85_9BACT</name>